<protein>
    <submittedName>
        <fullName evidence="1">Thioredoxin</fullName>
    </submittedName>
</protein>
<dbReference type="InterPro" id="IPR036249">
    <property type="entry name" value="Thioredoxin-like_sf"/>
</dbReference>
<dbReference type="Gene3D" id="3.40.30.10">
    <property type="entry name" value="Glutaredoxin"/>
    <property type="match status" value="1"/>
</dbReference>
<dbReference type="Proteomes" id="UP000297638">
    <property type="component" value="Unassembled WGS sequence"/>
</dbReference>
<dbReference type="AlphaFoldDB" id="A0A4Y8TXL3"/>
<organism evidence="1 2">
    <name type="scientific">Glutamicibacter arilaitensis</name>
    <dbReference type="NCBI Taxonomy" id="256701"/>
    <lineage>
        <taxon>Bacteria</taxon>
        <taxon>Bacillati</taxon>
        <taxon>Actinomycetota</taxon>
        <taxon>Actinomycetes</taxon>
        <taxon>Micrococcales</taxon>
        <taxon>Micrococcaceae</taxon>
        <taxon>Glutamicibacter</taxon>
    </lineage>
</organism>
<accession>A0A4Y8TXL3</accession>
<dbReference type="RefSeq" id="WP_041648982.1">
    <property type="nucleotide sequence ID" value="NZ_JBQDIL010000016.1"/>
</dbReference>
<evidence type="ECO:0000313" key="1">
    <source>
        <dbReference type="EMBL" id="TFH56321.1"/>
    </source>
</evidence>
<proteinExistence type="predicted"/>
<sequence>MKLELYTQPFCAPCVRTRLTVARVQELLPELQVEEINVVAQVSRGEEMGITSTPVIRLLQEGTEKFRSSQTPTVNQLLTAIAQASD</sequence>
<comment type="caution">
    <text evidence="1">The sequence shown here is derived from an EMBL/GenBank/DDBJ whole genome shotgun (WGS) entry which is preliminary data.</text>
</comment>
<dbReference type="EMBL" id="SPDS01000001">
    <property type="protein sequence ID" value="TFH56321.1"/>
    <property type="molecule type" value="Genomic_DNA"/>
</dbReference>
<reference evidence="1 2" key="1">
    <citation type="submission" date="2019-03" db="EMBL/GenBank/DDBJ databases">
        <title>Glutamicibacter sp. LJH19 genome.</title>
        <authorList>
            <person name="Sinai Borker S."/>
            <person name="Kumar R."/>
        </authorList>
    </citation>
    <scope>NUCLEOTIDE SEQUENCE [LARGE SCALE GENOMIC DNA]</scope>
    <source>
        <strain evidence="1 2">LJH19</strain>
    </source>
</reference>
<dbReference type="SUPFAM" id="SSF52833">
    <property type="entry name" value="Thioredoxin-like"/>
    <property type="match status" value="1"/>
</dbReference>
<name>A0A4Y8TXL3_9MICC</name>
<dbReference type="GeneID" id="303186220"/>
<gene>
    <name evidence="1" type="ORF">EXY26_04545</name>
</gene>
<evidence type="ECO:0000313" key="2">
    <source>
        <dbReference type="Proteomes" id="UP000297638"/>
    </source>
</evidence>